<dbReference type="InterPro" id="IPR046960">
    <property type="entry name" value="PPR_At4g14850-like_plant"/>
</dbReference>
<proteinExistence type="predicted"/>
<dbReference type="SUPFAM" id="SSF48452">
    <property type="entry name" value="TPR-like"/>
    <property type="match status" value="2"/>
</dbReference>
<dbReference type="InterPro" id="IPR011990">
    <property type="entry name" value="TPR-like_helical_dom_sf"/>
</dbReference>
<dbReference type="GO" id="GO:0009451">
    <property type="term" value="P:RNA modification"/>
    <property type="evidence" value="ECO:0007669"/>
    <property type="project" value="InterPro"/>
</dbReference>
<dbReference type="AlphaFoldDB" id="A0A1U7YX66"/>
<protein>
    <submittedName>
        <fullName evidence="2">Pentatricopeptide repeat-containing protein At2g27610-like</fullName>
    </submittedName>
</protein>
<dbReference type="GeneID" id="104586913"/>
<dbReference type="eggNOG" id="KOG4197">
    <property type="taxonomic scope" value="Eukaryota"/>
</dbReference>
<dbReference type="FunFam" id="1.25.40.10:FF:000090">
    <property type="entry name" value="Pentatricopeptide repeat-containing protein, chloroplastic"/>
    <property type="match status" value="1"/>
</dbReference>
<evidence type="ECO:0000313" key="2">
    <source>
        <dbReference type="RefSeq" id="XP_010242606.1"/>
    </source>
</evidence>
<gene>
    <name evidence="2" type="primary">LOC104586913</name>
</gene>
<dbReference type="OMA" id="CKANRDF"/>
<dbReference type="PROSITE" id="PS51375">
    <property type="entry name" value="PPR"/>
    <property type="match status" value="6"/>
</dbReference>
<dbReference type="NCBIfam" id="TIGR00756">
    <property type="entry name" value="PPR"/>
    <property type="match status" value="4"/>
</dbReference>
<dbReference type="PANTHER" id="PTHR47926">
    <property type="entry name" value="PENTATRICOPEPTIDE REPEAT-CONTAINING PROTEIN"/>
    <property type="match status" value="1"/>
</dbReference>
<dbReference type="Pfam" id="PF13041">
    <property type="entry name" value="PPR_2"/>
    <property type="match status" value="4"/>
</dbReference>
<dbReference type="InterPro" id="IPR002885">
    <property type="entry name" value="PPR_rpt"/>
</dbReference>
<accession>A0A1U7YX66</accession>
<evidence type="ECO:0000313" key="1">
    <source>
        <dbReference type="Proteomes" id="UP000189703"/>
    </source>
</evidence>
<name>A0A1U7YX66_NELNU</name>
<dbReference type="Proteomes" id="UP000189703">
    <property type="component" value="Unplaced"/>
</dbReference>
<dbReference type="FunFam" id="1.25.40.10:FF:000073">
    <property type="entry name" value="Pentatricopeptide repeat-containing protein chloroplastic"/>
    <property type="match status" value="1"/>
</dbReference>
<organism evidence="1 2">
    <name type="scientific">Nelumbo nucifera</name>
    <name type="common">Sacred lotus</name>
    <dbReference type="NCBI Taxonomy" id="4432"/>
    <lineage>
        <taxon>Eukaryota</taxon>
        <taxon>Viridiplantae</taxon>
        <taxon>Streptophyta</taxon>
        <taxon>Embryophyta</taxon>
        <taxon>Tracheophyta</taxon>
        <taxon>Spermatophyta</taxon>
        <taxon>Magnoliopsida</taxon>
        <taxon>Proteales</taxon>
        <taxon>Nelumbonaceae</taxon>
        <taxon>Nelumbo</taxon>
    </lineage>
</organism>
<dbReference type="FunFam" id="1.25.40.10:FF:000436">
    <property type="entry name" value="Pentatricopeptide repeat-containing protein At5g39350 family"/>
    <property type="match status" value="1"/>
</dbReference>
<keyword evidence="1" id="KW-1185">Reference proteome</keyword>
<dbReference type="InterPro" id="IPR046848">
    <property type="entry name" value="E_motif"/>
</dbReference>
<dbReference type="OrthoDB" id="185373at2759"/>
<sequence>MAFNHLLRVFGETGCVLKGRTVHAMIITSGFSLDVYTSNHLVSMYVKFGRFDDARRLLNQLPDRNLVSWTVLIAGYSQARFAEEALDCFRSMVAEGINPNHYTYVSAISACANTGAARTGKEVHGKIYRTEQEPNSFVDNCLVNLYVKCRLMKSAQLVFDSILEPNLVSWTSLLSGYCQCGDNEEGLRIFLQCRRAGVKANEFISASVLGACAALENLEAGMQVHSEVVKSGIGSDQFIVTGIIHLYAKCGKLQLARQAFLELEKPPLSSWTALIGGCTQQGEVKEAIDLFQKLHSLAIKPSDHTFSSILGGLADAMAIEEGKQIHSFIIKSGFNSVTFVVNSILDLYSKCGLLEESSKVFEEIKGKDVVSWNAMISGYIKQGKFKEAIELLDKMVLEGLNPSPYTYSSILSICGTIPAIEWGKQIHCCIIKPGFDTNVVVGSSLVDMYAKCGRISDAQKVFNNLTSKSLVSWNTMLVGYAQHGFGREALEIFEEMQREGISPNDITFLGVLSACGHVGNVEEGWRHFNSMIRDHRIVPRIDHYSCMVSLLTRKGQIRRAYEFIKGMPMEPDKVVWRCLLAGCKAQNDLVVGKYAAEKILEIDPEDASAHIMLFRVYAGAEMWDETAQVRKRMKEKGLKKDPGHSWIVVKNKVTSFIAGDNAHVHGDSLHEVVSRLTNQMIDAGYTPNLRFSHPSVE</sequence>
<dbReference type="PANTHER" id="PTHR47926:SF452">
    <property type="entry name" value="PENTATRICOPEPTIDE REPEAT-CONTAINING PROTEIN"/>
    <property type="match status" value="1"/>
</dbReference>
<dbReference type="FunFam" id="1.25.40.10:FF:000351">
    <property type="entry name" value="Pentatricopeptide repeat-containing protein"/>
    <property type="match status" value="1"/>
</dbReference>
<dbReference type="RefSeq" id="XP_010242606.1">
    <property type="nucleotide sequence ID" value="XM_010244304.2"/>
</dbReference>
<dbReference type="Pfam" id="PF01535">
    <property type="entry name" value="PPR"/>
    <property type="match status" value="3"/>
</dbReference>
<dbReference type="GO" id="GO:0003729">
    <property type="term" value="F:mRNA binding"/>
    <property type="evidence" value="ECO:0007669"/>
    <property type="project" value="UniProtKB-ARBA"/>
</dbReference>
<reference evidence="2" key="1">
    <citation type="submission" date="2025-08" db="UniProtKB">
        <authorList>
            <consortium name="RefSeq"/>
        </authorList>
    </citation>
    <scope>IDENTIFICATION</scope>
</reference>
<dbReference type="Gene3D" id="1.25.40.10">
    <property type="entry name" value="Tetratricopeptide repeat domain"/>
    <property type="match status" value="6"/>
</dbReference>
<dbReference type="Pfam" id="PF20431">
    <property type="entry name" value="E_motif"/>
    <property type="match status" value="1"/>
</dbReference>
<dbReference type="KEGG" id="nnu:104586913"/>